<sequence>MDLPPSPHERNSALPTAALTSEPKFIPKLRIETADFLYQNCSIDYWRFTLPTAADMGTDWDENYTLSFRFPRAGSLLPFDALRRDTPNHYHPKPRRYTARICESDDRLARQNRFGISTRVSSHSVLSEHSSTSFGSQYVRSAPAQYGRWDIPSVRRLA</sequence>
<reference evidence="1" key="1">
    <citation type="submission" date="2020-08" db="EMBL/GenBank/DDBJ databases">
        <title>Multicomponent nature underlies the extraordinary mechanical properties of spider dragline silk.</title>
        <authorList>
            <person name="Kono N."/>
            <person name="Nakamura H."/>
            <person name="Mori M."/>
            <person name="Yoshida Y."/>
            <person name="Ohtoshi R."/>
            <person name="Malay A.D."/>
            <person name="Moran D.A.P."/>
            <person name="Tomita M."/>
            <person name="Numata K."/>
            <person name="Arakawa K."/>
        </authorList>
    </citation>
    <scope>NUCLEOTIDE SEQUENCE</scope>
</reference>
<organism evidence="1 2">
    <name type="scientific">Nephila pilipes</name>
    <name type="common">Giant wood spider</name>
    <name type="synonym">Nephila maculata</name>
    <dbReference type="NCBI Taxonomy" id="299642"/>
    <lineage>
        <taxon>Eukaryota</taxon>
        <taxon>Metazoa</taxon>
        <taxon>Ecdysozoa</taxon>
        <taxon>Arthropoda</taxon>
        <taxon>Chelicerata</taxon>
        <taxon>Arachnida</taxon>
        <taxon>Araneae</taxon>
        <taxon>Araneomorphae</taxon>
        <taxon>Entelegynae</taxon>
        <taxon>Araneoidea</taxon>
        <taxon>Nephilidae</taxon>
        <taxon>Nephila</taxon>
    </lineage>
</organism>
<accession>A0A8X6Q7C7</accession>
<name>A0A8X6Q7C7_NEPPI</name>
<dbReference type="EMBL" id="BMAW01123621">
    <property type="protein sequence ID" value="GFU04150.1"/>
    <property type="molecule type" value="Genomic_DNA"/>
</dbReference>
<keyword evidence="2" id="KW-1185">Reference proteome</keyword>
<protein>
    <submittedName>
        <fullName evidence="1">Uncharacterized protein</fullName>
    </submittedName>
</protein>
<evidence type="ECO:0000313" key="2">
    <source>
        <dbReference type="Proteomes" id="UP000887013"/>
    </source>
</evidence>
<evidence type="ECO:0000313" key="1">
    <source>
        <dbReference type="EMBL" id="GFU04150.1"/>
    </source>
</evidence>
<dbReference type="Proteomes" id="UP000887013">
    <property type="component" value="Unassembled WGS sequence"/>
</dbReference>
<gene>
    <name evidence="1" type="ORF">NPIL_670841</name>
</gene>
<dbReference type="AlphaFoldDB" id="A0A8X6Q7C7"/>
<comment type="caution">
    <text evidence="1">The sequence shown here is derived from an EMBL/GenBank/DDBJ whole genome shotgun (WGS) entry which is preliminary data.</text>
</comment>
<proteinExistence type="predicted"/>